<sequence length="228" mass="25578">MLRKYWDRESTDVHQQQVGVLQCAVAALINEEEDSEEVQHKGLKINTLNLKQTESYEDMHMGEKLKDNQRKELTSMSAEFAAVLSDVPGRTSAYIYDIKLTSSTPVRRKPYPTPQALQAEFNTEVQAMLKAGIIELSDSPYSSPPIIGKKKDGTKRYCCAPAAFSRLMRKVLKGVPNVKNYIDDIIIHTTTSEVNLISQRAVFTKLREAGLTAKPSKCTLANKQISRT</sequence>
<dbReference type="InterPro" id="IPR050951">
    <property type="entry name" value="Retrovirus_Pol_polyprotein"/>
</dbReference>
<dbReference type="Pfam" id="PF00078">
    <property type="entry name" value="RVT_1"/>
    <property type="match status" value="1"/>
</dbReference>
<evidence type="ECO:0000259" key="1">
    <source>
        <dbReference type="Pfam" id="PF00078"/>
    </source>
</evidence>
<dbReference type="Gene3D" id="3.30.70.270">
    <property type="match status" value="1"/>
</dbReference>
<gene>
    <name evidence="2" type="ORF">RRG08_013799</name>
</gene>
<dbReference type="PANTHER" id="PTHR37984:SF5">
    <property type="entry name" value="PROTEIN NYNRIN-LIKE"/>
    <property type="match status" value="1"/>
</dbReference>
<dbReference type="InterPro" id="IPR043128">
    <property type="entry name" value="Rev_trsase/Diguanyl_cyclase"/>
</dbReference>
<reference evidence="2" key="1">
    <citation type="journal article" date="2023" name="G3 (Bethesda)">
        <title>A reference genome for the long-term kleptoplast-retaining sea slug Elysia crispata morphotype clarki.</title>
        <authorList>
            <person name="Eastman K.E."/>
            <person name="Pendleton A.L."/>
            <person name="Shaikh M.A."/>
            <person name="Suttiyut T."/>
            <person name="Ogas R."/>
            <person name="Tomko P."/>
            <person name="Gavelis G."/>
            <person name="Widhalm J.R."/>
            <person name="Wisecaver J.H."/>
        </authorList>
    </citation>
    <scope>NUCLEOTIDE SEQUENCE</scope>
    <source>
        <strain evidence="2">ECLA1</strain>
    </source>
</reference>
<evidence type="ECO:0000313" key="3">
    <source>
        <dbReference type="Proteomes" id="UP001283361"/>
    </source>
</evidence>
<dbReference type="PANTHER" id="PTHR37984">
    <property type="entry name" value="PROTEIN CBG26694"/>
    <property type="match status" value="1"/>
</dbReference>
<dbReference type="Proteomes" id="UP001283361">
    <property type="component" value="Unassembled WGS sequence"/>
</dbReference>
<accession>A0AAE1BCW8</accession>
<organism evidence="2 3">
    <name type="scientific">Elysia crispata</name>
    <name type="common">lettuce slug</name>
    <dbReference type="NCBI Taxonomy" id="231223"/>
    <lineage>
        <taxon>Eukaryota</taxon>
        <taxon>Metazoa</taxon>
        <taxon>Spiralia</taxon>
        <taxon>Lophotrochozoa</taxon>
        <taxon>Mollusca</taxon>
        <taxon>Gastropoda</taxon>
        <taxon>Heterobranchia</taxon>
        <taxon>Euthyneura</taxon>
        <taxon>Panpulmonata</taxon>
        <taxon>Sacoglossa</taxon>
        <taxon>Placobranchoidea</taxon>
        <taxon>Plakobranchidae</taxon>
        <taxon>Elysia</taxon>
    </lineage>
</organism>
<dbReference type="EMBL" id="JAWDGP010000175">
    <property type="protein sequence ID" value="KAK3803216.1"/>
    <property type="molecule type" value="Genomic_DNA"/>
</dbReference>
<comment type="caution">
    <text evidence="2">The sequence shown here is derived from an EMBL/GenBank/DDBJ whole genome shotgun (WGS) entry which is preliminary data.</text>
</comment>
<feature type="domain" description="Reverse transcriptase" evidence="1">
    <location>
        <begin position="159"/>
        <end position="224"/>
    </location>
</feature>
<proteinExistence type="predicted"/>
<evidence type="ECO:0000313" key="2">
    <source>
        <dbReference type="EMBL" id="KAK3803216.1"/>
    </source>
</evidence>
<name>A0AAE1BCW8_9GAST</name>
<dbReference type="InterPro" id="IPR000477">
    <property type="entry name" value="RT_dom"/>
</dbReference>
<dbReference type="AlphaFoldDB" id="A0AAE1BCW8"/>
<dbReference type="SUPFAM" id="SSF56672">
    <property type="entry name" value="DNA/RNA polymerases"/>
    <property type="match status" value="1"/>
</dbReference>
<keyword evidence="3" id="KW-1185">Reference proteome</keyword>
<protein>
    <recommendedName>
        <fullName evidence="1">Reverse transcriptase domain-containing protein</fullName>
    </recommendedName>
</protein>
<dbReference type="InterPro" id="IPR043502">
    <property type="entry name" value="DNA/RNA_pol_sf"/>
</dbReference>